<organism evidence="1 2">
    <name type="scientific">Streptomyces kanasensis</name>
    <dbReference type="NCBI Taxonomy" id="936756"/>
    <lineage>
        <taxon>Bacteria</taxon>
        <taxon>Bacillati</taxon>
        <taxon>Actinomycetota</taxon>
        <taxon>Actinomycetes</taxon>
        <taxon>Kitasatosporales</taxon>
        <taxon>Streptomycetaceae</taxon>
        <taxon>Streptomyces</taxon>
    </lineage>
</organism>
<sequence length="78" mass="8655">MPLPDEDLLLDNHDLRVPRQAVMARMDLVRVAVVVERPEIDATDRRSVGNVLLAICTFCHVGQYPVVGALCHHPLVST</sequence>
<dbReference type="STRING" id="936756.ATE80_28695"/>
<dbReference type="Proteomes" id="UP000054011">
    <property type="component" value="Unassembled WGS sequence"/>
</dbReference>
<dbReference type="AlphaFoldDB" id="A0A100Y0N2"/>
<accession>A0A100Y0N2</accession>
<reference evidence="1 2" key="1">
    <citation type="submission" date="2015-11" db="EMBL/GenBank/DDBJ databases">
        <title>Genome-wide analysis reveals the secondary metabolome in Streptomyces kanasensis ZX01.</title>
        <authorList>
            <person name="Zhang G."/>
            <person name="Han L."/>
            <person name="Feng J."/>
            <person name="Zhang X."/>
        </authorList>
    </citation>
    <scope>NUCLEOTIDE SEQUENCE [LARGE SCALE GENOMIC DNA]</scope>
    <source>
        <strain evidence="1 2">ZX01</strain>
    </source>
</reference>
<proteinExistence type="predicted"/>
<dbReference type="RefSeq" id="WP_058945185.1">
    <property type="nucleotide sequence ID" value="NZ_LNSV01000133.1"/>
</dbReference>
<comment type="caution">
    <text evidence="1">The sequence shown here is derived from an EMBL/GenBank/DDBJ whole genome shotgun (WGS) entry which is preliminary data.</text>
</comment>
<evidence type="ECO:0000313" key="2">
    <source>
        <dbReference type="Proteomes" id="UP000054011"/>
    </source>
</evidence>
<keyword evidence="2" id="KW-1185">Reference proteome</keyword>
<dbReference type="EMBL" id="LNSV01000133">
    <property type="protein sequence ID" value="KUH35519.1"/>
    <property type="molecule type" value="Genomic_DNA"/>
</dbReference>
<name>A0A100Y0N2_9ACTN</name>
<gene>
    <name evidence="1" type="ORF">ATE80_28695</name>
</gene>
<evidence type="ECO:0000313" key="1">
    <source>
        <dbReference type="EMBL" id="KUH35519.1"/>
    </source>
</evidence>
<protein>
    <submittedName>
        <fullName evidence="1">Uncharacterized protein</fullName>
    </submittedName>
</protein>